<comment type="caution">
    <text evidence="3">The sequence shown here is derived from an EMBL/GenBank/DDBJ whole genome shotgun (WGS) entry which is preliminary data.</text>
</comment>
<feature type="transmembrane region" description="Helical" evidence="2">
    <location>
        <begin position="28"/>
        <end position="53"/>
    </location>
</feature>
<accession>A0AAE2V9G2</accession>
<dbReference type="EMBL" id="JAENIG010000005">
    <property type="protein sequence ID" value="MBK1855058.1"/>
    <property type="molecule type" value="Genomic_DNA"/>
</dbReference>
<dbReference type="RefSeq" id="WP_309489671.1">
    <property type="nucleotide sequence ID" value="NZ_JAENIG010000005.1"/>
</dbReference>
<organism evidence="3 4">
    <name type="scientific">Oceaniferula flava</name>
    <dbReference type="NCBI Taxonomy" id="2800421"/>
    <lineage>
        <taxon>Bacteria</taxon>
        <taxon>Pseudomonadati</taxon>
        <taxon>Verrucomicrobiota</taxon>
        <taxon>Verrucomicrobiia</taxon>
        <taxon>Verrucomicrobiales</taxon>
        <taxon>Verrucomicrobiaceae</taxon>
        <taxon>Oceaniferula</taxon>
    </lineage>
</organism>
<evidence type="ECO:0000313" key="4">
    <source>
        <dbReference type="Proteomes" id="UP000634206"/>
    </source>
</evidence>
<gene>
    <name evidence="3" type="ORF">JIN83_08810</name>
</gene>
<keyword evidence="2" id="KW-1133">Transmembrane helix</keyword>
<keyword evidence="2" id="KW-0472">Membrane</keyword>
<proteinExistence type="predicted"/>
<evidence type="ECO:0000256" key="1">
    <source>
        <dbReference type="SAM" id="MobiDB-lite"/>
    </source>
</evidence>
<reference evidence="3" key="1">
    <citation type="submission" date="2021-01" db="EMBL/GenBank/DDBJ databases">
        <title>Modified the classification status of verrucomicrobia.</title>
        <authorList>
            <person name="Feng X."/>
        </authorList>
    </citation>
    <scope>NUCLEOTIDE SEQUENCE</scope>
    <source>
        <strain evidence="3">5K15</strain>
    </source>
</reference>
<evidence type="ECO:0000256" key="2">
    <source>
        <dbReference type="SAM" id="Phobius"/>
    </source>
</evidence>
<evidence type="ECO:0000313" key="3">
    <source>
        <dbReference type="EMBL" id="MBK1855058.1"/>
    </source>
</evidence>
<protein>
    <submittedName>
        <fullName evidence="3">Uncharacterized protein</fullName>
    </submittedName>
</protein>
<feature type="compositionally biased region" description="Polar residues" evidence="1">
    <location>
        <begin position="140"/>
        <end position="153"/>
    </location>
</feature>
<keyword evidence="2" id="KW-0812">Transmembrane</keyword>
<sequence>MRTFRYSNSTPSHDFRTKSRFGLNVKTASGFALIATISVMILLVMVALSVLSLSAIELRSSQSGQATEEARSNARMALMIAIGELQKQVGPDQRVTANAGIFDDPSTADNEVSNPHWTGVWDSWIAGDPTSAPVGDAYPSTASHHQTIGSPTDASMHPSYSEKNQHFRKWLLSLTTDESESISSPNSIKLADSSNPQKYYKPNGETDAIWLVAQGSLGELESASKYVSARLIPRRDKDTSRVLGRYGWWVGDESQKARILDDSYATETALTEAEKIFRTQVPASTGTNTVEGLEDINDDKQLKMAFSHATLNLVDNTVGQPAQNNFHDISVYSYGVLADVREGGLKRDLSTLLERPIDPLESSDDFMLYKFGNDNENRVPIQDLSAYYQLYQDDSTGVTGRRGGVAYNSPELSGALQIRVPDYGNPNDTDKYLREYTGLYRNPVPIKTQFVLATGASLITEEERTTINTTAENAGKPSQKLRADDIYKLSLGVMPVITLWNPNNLPLVMGTEASQIMKMSFPPFVVRWKKYRPGGNTYISNYLNLNYAIGFESTGDGRARSLEPYIIKLQFAKNDPIVFQPGEVKMFSIPLNDNIMLKNDGTVLIGNKNLYQAENGWDPYGFYTASNSAVPDAPDVVKFKDVANTYVGHRLVFGENDKIAIAAYPESGNSMSRAVSRANEIIGSGFQFWLSDADYVVNGFGHYRNYQFISKFGGNGKQSNLMLEENGELMLSGFPNGEVIPFDSETDAIPGTDIVAATTNGEVRGMMLFSMMAGCEASFYDAGIGGVGAARRTTTRPFLHGSTLSAPQIAEDSPSALYDYGWEWQLDRINDVELAIQDNGSGGGYFGGGYTSEAGSTHVVQQYLPVLPPMSIASLSSTHLGGYSLANNTVLLNPTAWGKPYAASGNTDHAFSGAPLIGDFQQVTATGQGGLAPHVQQAIGNSYAHPNIPADKAFTTRTRQLNADISANEQVIPYADHSYLANKALWDDYFFSSITPQFKNVELYGRGTDLSAQEVAHNFFFENTPLPNRRLRPYNFNLTEDELASLSSDAELALFSDGFADKIANYLLVAGPFNINSTSVEAWKVLFSSLRNKPIVHLDTNADSPTVTTSDETPVTPGMLPNGAPIPSNSLSSDHNAPLEQWSSSRSLSDEEIEQLAKAMVRQVKLRGPFLSLSEFINRRLDASSPELAVKGALQAAIDEDGSSNETPEVTINKAFRTDSRTLDGEFIKEINGSTVNLETEVEFANALKGPAAYGSTPYVDQADILRHLGSILTPRGDTFVIRAYGDSLDVNGNVLARAWCEAVLQRTPDYIDSSDNNHLKHQLLTSPTNQQFGRKFRIIQFRWLDSNEV</sequence>
<keyword evidence="4" id="KW-1185">Reference proteome</keyword>
<dbReference type="Proteomes" id="UP000634206">
    <property type="component" value="Unassembled WGS sequence"/>
</dbReference>
<name>A0AAE2V9G2_9BACT</name>
<feature type="region of interest" description="Disordered" evidence="1">
    <location>
        <begin position="139"/>
        <end position="160"/>
    </location>
</feature>